<dbReference type="InterPro" id="IPR012349">
    <property type="entry name" value="Split_barrel_FMN-bd"/>
</dbReference>
<dbReference type="GO" id="GO:0005506">
    <property type="term" value="F:iron ion binding"/>
    <property type="evidence" value="ECO:0007669"/>
    <property type="project" value="InterPro"/>
</dbReference>
<dbReference type="SUPFAM" id="SSF50475">
    <property type="entry name" value="FMN-binding split barrel"/>
    <property type="match status" value="1"/>
</dbReference>
<name>A0A662DFL0_UNCAE</name>
<dbReference type="GO" id="GO:0016646">
    <property type="term" value="F:oxidoreductase activity, acting on the CH-NH group of donors, NAD or NADP as acceptor"/>
    <property type="evidence" value="ECO:0007669"/>
    <property type="project" value="UniProtKB-ARBA"/>
</dbReference>
<dbReference type="GO" id="GO:0010181">
    <property type="term" value="F:FMN binding"/>
    <property type="evidence" value="ECO:0007669"/>
    <property type="project" value="InterPro"/>
</dbReference>
<protein>
    <submittedName>
        <fullName evidence="6">High molecular weight rubredoxin</fullName>
    </submittedName>
</protein>
<dbReference type="InterPro" id="IPR024934">
    <property type="entry name" value="Rubredoxin-like_dom"/>
</dbReference>
<gene>
    <name evidence="6" type="ORF">DRI96_03505</name>
</gene>
<dbReference type="AlphaFoldDB" id="A0A662DFL0"/>
<dbReference type="InterPro" id="IPR018527">
    <property type="entry name" value="Rubredoxin_Fe_BS"/>
</dbReference>
<dbReference type="FunFam" id="2.20.28.10:FF:000001">
    <property type="entry name" value="Rubredoxin"/>
    <property type="match status" value="1"/>
</dbReference>
<dbReference type="InterPro" id="IPR024935">
    <property type="entry name" value="Rubredoxin_dom"/>
</dbReference>
<dbReference type="PRINTS" id="PR00163">
    <property type="entry name" value="RUBREDOXIN"/>
</dbReference>
<evidence type="ECO:0000256" key="1">
    <source>
        <dbReference type="ARBA" id="ARBA00022448"/>
    </source>
</evidence>
<dbReference type="InterPro" id="IPR050526">
    <property type="entry name" value="Rubredoxin_ET"/>
</dbReference>
<evidence type="ECO:0000256" key="4">
    <source>
        <dbReference type="ARBA" id="ARBA00023004"/>
    </source>
</evidence>
<feature type="domain" description="Rubredoxin-like" evidence="5">
    <location>
        <begin position="177"/>
        <end position="228"/>
    </location>
</feature>
<reference evidence="6 7" key="1">
    <citation type="submission" date="2018-06" db="EMBL/GenBank/DDBJ databases">
        <title>Extensive metabolic versatility and redundancy in microbially diverse, dynamic hydrothermal sediments.</title>
        <authorList>
            <person name="Dombrowski N."/>
            <person name="Teske A."/>
            <person name="Baker B.J."/>
        </authorList>
    </citation>
    <scope>NUCLEOTIDE SEQUENCE [LARGE SCALE GENOMIC DNA]</scope>
    <source>
        <strain evidence="6">B19_G9</strain>
    </source>
</reference>
<dbReference type="SUPFAM" id="SSF57802">
    <property type="entry name" value="Rubredoxin-like"/>
    <property type="match status" value="1"/>
</dbReference>
<dbReference type="Pfam" id="PF01613">
    <property type="entry name" value="Flavin_Reduct"/>
    <property type="match status" value="1"/>
</dbReference>
<accession>A0A662DFL0</accession>
<dbReference type="EMBL" id="QMQB01000110">
    <property type="protein sequence ID" value="RLE13103.1"/>
    <property type="molecule type" value="Genomic_DNA"/>
</dbReference>
<keyword evidence="1" id="KW-0813">Transport</keyword>
<dbReference type="Gene3D" id="2.30.110.10">
    <property type="entry name" value="Electron Transport, Fmn-binding Protein, Chain A"/>
    <property type="match status" value="1"/>
</dbReference>
<dbReference type="GO" id="GO:0043448">
    <property type="term" value="P:alkane catabolic process"/>
    <property type="evidence" value="ECO:0007669"/>
    <property type="project" value="TreeGrafter"/>
</dbReference>
<dbReference type="PROSITE" id="PS50903">
    <property type="entry name" value="RUBREDOXIN_LIKE"/>
    <property type="match status" value="1"/>
</dbReference>
<comment type="caution">
    <text evidence="6">The sequence shown here is derived from an EMBL/GenBank/DDBJ whole genome shotgun (WGS) entry which is preliminary data.</text>
</comment>
<keyword evidence="4" id="KW-0408">Iron</keyword>
<evidence type="ECO:0000256" key="2">
    <source>
        <dbReference type="ARBA" id="ARBA00022723"/>
    </source>
</evidence>
<dbReference type="CDD" id="cd00730">
    <property type="entry name" value="rubredoxin"/>
    <property type="match status" value="1"/>
</dbReference>
<evidence type="ECO:0000259" key="5">
    <source>
        <dbReference type="PROSITE" id="PS50903"/>
    </source>
</evidence>
<keyword evidence="3" id="KW-0249">Electron transport</keyword>
<dbReference type="PROSITE" id="PS00202">
    <property type="entry name" value="RUBREDOXIN"/>
    <property type="match status" value="1"/>
</dbReference>
<dbReference type="Gene3D" id="2.20.28.10">
    <property type="match status" value="1"/>
</dbReference>
<dbReference type="Proteomes" id="UP000267654">
    <property type="component" value="Unassembled WGS sequence"/>
</dbReference>
<dbReference type="Pfam" id="PF00301">
    <property type="entry name" value="Rubredoxin"/>
    <property type="match status" value="1"/>
</dbReference>
<evidence type="ECO:0000313" key="7">
    <source>
        <dbReference type="Proteomes" id="UP000267654"/>
    </source>
</evidence>
<dbReference type="PANTHER" id="PTHR47627:SF1">
    <property type="entry name" value="RUBREDOXIN-1-RELATED"/>
    <property type="match status" value="1"/>
</dbReference>
<evidence type="ECO:0000256" key="3">
    <source>
        <dbReference type="ARBA" id="ARBA00022982"/>
    </source>
</evidence>
<dbReference type="PANTHER" id="PTHR47627">
    <property type="entry name" value="RUBREDOXIN"/>
    <property type="match status" value="1"/>
</dbReference>
<sequence>MNSKTLYKISYGLYVVSSKKDGKFNGQIANTVFQITAEPPVIAVSINKKNLTHEFIQKSKVFTVSILSKETPMRFIGHFGFKSGRELDKFKDLNYKVGISGAPFILENTIGYIEAKLIGNNDVGTHTIFIGKVIDAQILKDDEPMTYAYYHEVKRGTSPSSAPTYIKEEKKKEKGKMIKYKCTVCGYIYDPEKGDPDSGIKPGTPFEELPDDWVCPVCGASKDAFEKED</sequence>
<dbReference type="InterPro" id="IPR002563">
    <property type="entry name" value="Flavin_Rdtase-like_dom"/>
</dbReference>
<evidence type="ECO:0000313" key="6">
    <source>
        <dbReference type="EMBL" id="RLE13103.1"/>
    </source>
</evidence>
<dbReference type="SMART" id="SM00903">
    <property type="entry name" value="Flavin_Reduct"/>
    <property type="match status" value="1"/>
</dbReference>
<dbReference type="GO" id="GO:0009055">
    <property type="term" value="F:electron transfer activity"/>
    <property type="evidence" value="ECO:0007669"/>
    <property type="project" value="TreeGrafter"/>
</dbReference>
<dbReference type="NCBIfam" id="NF045768">
    <property type="entry name" value="RubredRD"/>
    <property type="match status" value="1"/>
</dbReference>
<proteinExistence type="predicted"/>
<keyword evidence="2" id="KW-0479">Metal-binding</keyword>
<organism evidence="6 7">
    <name type="scientific">Aerophobetes bacterium</name>
    <dbReference type="NCBI Taxonomy" id="2030807"/>
    <lineage>
        <taxon>Bacteria</taxon>
        <taxon>Candidatus Aerophobota</taxon>
    </lineage>
</organism>